<dbReference type="GO" id="GO:0016020">
    <property type="term" value="C:membrane"/>
    <property type="evidence" value="ECO:0007669"/>
    <property type="project" value="UniProtKB-SubCell"/>
</dbReference>
<dbReference type="InterPro" id="IPR007112">
    <property type="entry name" value="Expansin/allergen_DPBB_dom"/>
</dbReference>
<feature type="chain" id="PRO_5025707516" description="Expansin" evidence="2">
    <location>
        <begin position="27"/>
        <end position="114"/>
    </location>
</feature>
<keyword evidence="2" id="KW-0134">Cell wall</keyword>
<comment type="caution">
    <text evidence="4">The sequence shown here is derived from an EMBL/GenBank/DDBJ whole genome shotgun (WGS) entry which is preliminary data.</text>
</comment>
<evidence type="ECO:0000313" key="4">
    <source>
        <dbReference type="EMBL" id="KAE8685156.1"/>
    </source>
</evidence>
<reference evidence="4" key="1">
    <citation type="submission" date="2019-09" db="EMBL/GenBank/DDBJ databases">
        <title>Draft genome information of white flower Hibiscus syriacus.</title>
        <authorList>
            <person name="Kim Y.-M."/>
        </authorList>
    </citation>
    <scope>NUCLEOTIDE SEQUENCE [LARGE SCALE GENOMIC DNA]</scope>
    <source>
        <strain evidence="4">YM2019G1</strain>
    </source>
</reference>
<feature type="signal peptide" evidence="2">
    <location>
        <begin position="1"/>
        <end position="26"/>
    </location>
</feature>
<keyword evidence="2" id="KW-0732">Signal</keyword>
<dbReference type="Proteomes" id="UP000436088">
    <property type="component" value="Unassembled WGS sequence"/>
</dbReference>
<keyword evidence="2" id="KW-0964">Secreted</keyword>
<dbReference type="PRINTS" id="PR01225">
    <property type="entry name" value="EXPANSNFAMLY"/>
</dbReference>
<name>A0A6A2Z083_HIBSY</name>
<dbReference type="InterPro" id="IPR002963">
    <property type="entry name" value="Expansin"/>
</dbReference>
<keyword evidence="1 2" id="KW-0961">Cell wall biogenesis/degradation</keyword>
<dbReference type="Gene3D" id="2.40.40.10">
    <property type="entry name" value="RlpA-like domain"/>
    <property type="match status" value="1"/>
</dbReference>
<organism evidence="4 5">
    <name type="scientific">Hibiscus syriacus</name>
    <name type="common">Rose of Sharon</name>
    <dbReference type="NCBI Taxonomy" id="106335"/>
    <lineage>
        <taxon>Eukaryota</taxon>
        <taxon>Viridiplantae</taxon>
        <taxon>Streptophyta</taxon>
        <taxon>Embryophyta</taxon>
        <taxon>Tracheophyta</taxon>
        <taxon>Spermatophyta</taxon>
        <taxon>Magnoliopsida</taxon>
        <taxon>eudicotyledons</taxon>
        <taxon>Gunneridae</taxon>
        <taxon>Pentapetalae</taxon>
        <taxon>rosids</taxon>
        <taxon>malvids</taxon>
        <taxon>Malvales</taxon>
        <taxon>Malvaceae</taxon>
        <taxon>Malvoideae</taxon>
        <taxon>Hibiscus</taxon>
    </lineage>
</organism>
<dbReference type="SUPFAM" id="SSF50685">
    <property type="entry name" value="Barwin-like endoglucanases"/>
    <property type="match status" value="1"/>
</dbReference>
<keyword evidence="5" id="KW-1185">Reference proteome</keyword>
<comment type="function">
    <text evidence="2">Causes loosening and extension of plant cell walls by disrupting non-covalent bonding between cellulose microfibrils and matrix glucans. No enzymatic activity has been found.</text>
</comment>
<evidence type="ECO:0000313" key="5">
    <source>
        <dbReference type="Proteomes" id="UP000436088"/>
    </source>
</evidence>
<comment type="similarity">
    <text evidence="2">Belongs to the expansin family. Expansin A subfamily.</text>
</comment>
<dbReference type="PROSITE" id="PS50842">
    <property type="entry name" value="EXPANSIN_EG45"/>
    <property type="match status" value="1"/>
</dbReference>
<dbReference type="AlphaFoldDB" id="A0A6A2Z083"/>
<dbReference type="GO" id="GO:0005576">
    <property type="term" value="C:extracellular region"/>
    <property type="evidence" value="ECO:0007669"/>
    <property type="project" value="InterPro"/>
</dbReference>
<protein>
    <recommendedName>
        <fullName evidence="2">Expansin</fullName>
    </recommendedName>
</protein>
<dbReference type="PRINTS" id="PR01226">
    <property type="entry name" value="EXPANSIN"/>
</dbReference>
<comment type="subcellular location">
    <subcellularLocation>
        <location evidence="2">Secreted</location>
        <location evidence="2">Cell wall</location>
    </subcellularLocation>
    <subcellularLocation>
        <location evidence="2">Membrane</location>
        <topology evidence="2">Peripheral membrane protein</topology>
    </subcellularLocation>
</comment>
<evidence type="ECO:0000256" key="2">
    <source>
        <dbReference type="RuleBase" id="RU365023"/>
    </source>
</evidence>
<evidence type="ECO:0000259" key="3">
    <source>
        <dbReference type="PROSITE" id="PS50842"/>
    </source>
</evidence>
<accession>A0A6A2Z083</accession>
<dbReference type="InterPro" id="IPR036908">
    <property type="entry name" value="RlpA-like_sf"/>
</dbReference>
<sequence length="114" mass="11768">MESVNLFITALLLVGLFSSKFHVTDAAAIWLPATATFYGGSNGSGTMGGACGYGDLYIDGYGLKTAALSTVLFNNGAACGGCYQIVCDAQKAPQWCLEGNYITIVGQNAKQPAA</sequence>
<dbReference type="InterPro" id="IPR007118">
    <property type="entry name" value="Expan_Lol_pI"/>
</dbReference>
<dbReference type="PANTHER" id="PTHR31867">
    <property type="entry name" value="EXPANSIN-A15"/>
    <property type="match status" value="1"/>
</dbReference>
<gene>
    <name evidence="4" type="ORF">F3Y22_tig00111100pilonHSYRG00121</name>
</gene>
<dbReference type="EMBL" id="VEPZ02001234">
    <property type="protein sequence ID" value="KAE8685156.1"/>
    <property type="molecule type" value="Genomic_DNA"/>
</dbReference>
<evidence type="ECO:0000256" key="1">
    <source>
        <dbReference type="ARBA" id="ARBA00023316"/>
    </source>
</evidence>
<proteinExistence type="inferred from homology"/>
<dbReference type="GO" id="GO:0009664">
    <property type="term" value="P:plant-type cell wall organization"/>
    <property type="evidence" value="ECO:0007669"/>
    <property type="project" value="InterPro"/>
</dbReference>
<feature type="domain" description="Expansin-like EG45" evidence="3">
    <location>
        <begin position="48"/>
        <end position="114"/>
    </location>
</feature>